<dbReference type="AlphaFoldDB" id="A0A841J1G6"/>
<dbReference type="Gene3D" id="3.90.1580.10">
    <property type="entry name" value="paralog of FGE (formylglycine-generating enzyme)"/>
    <property type="match status" value="2"/>
</dbReference>
<proteinExistence type="predicted"/>
<dbReference type="InterPro" id="IPR005532">
    <property type="entry name" value="SUMF_dom"/>
</dbReference>
<dbReference type="RefSeq" id="WP_343056608.1">
    <property type="nucleotide sequence ID" value="NZ_JACIJP010000001.1"/>
</dbReference>
<dbReference type="InterPro" id="IPR034660">
    <property type="entry name" value="DinB/YfiT-like"/>
</dbReference>
<gene>
    <name evidence="6" type="ORF">FHS92_000085</name>
</gene>
<dbReference type="GO" id="GO:0052699">
    <property type="term" value="P:ergothioneine biosynthetic process"/>
    <property type="evidence" value="ECO:0007669"/>
    <property type="project" value="InterPro"/>
</dbReference>
<keyword evidence="7" id="KW-1185">Reference proteome</keyword>
<comment type="pathway">
    <text evidence="3">Amino-acid biosynthesis; ergothioneine biosynthesis.</text>
</comment>
<dbReference type="InterPro" id="IPR051043">
    <property type="entry name" value="Sulfatase_Mod_Factor_Kinase"/>
</dbReference>
<evidence type="ECO:0000313" key="6">
    <source>
        <dbReference type="EMBL" id="MBB6122378.1"/>
    </source>
</evidence>
<evidence type="ECO:0000256" key="3">
    <source>
        <dbReference type="ARBA" id="ARBA00037882"/>
    </source>
</evidence>
<evidence type="ECO:0000259" key="4">
    <source>
        <dbReference type="Pfam" id="PF03781"/>
    </source>
</evidence>
<dbReference type="EMBL" id="JACIJP010000001">
    <property type="protein sequence ID" value="MBB6122378.1"/>
    <property type="molecule type" value="Genomic_DNA"/>
</dbReference>
<feature type="domain" description="Sulfatase-modifying factor enzyme-like" evidence="4">
    <location>
        <begin position="194"/>
        <end position="322"/>
    </location>
</feature>
<reference evidence="6 7" key="1">
    <citation type="submission" date="2020-08" db="EMBL/GenBank/DDBJ databases">
        <title>Genomic Encyclopedia of Type Strains, Phase IV (KMG-IV): sequencing the most valuable type-strain genomes for metagenomic binning, comparative biology and taxonomic classification.</title>
        <authorList>
            <person name="Goeker M."/>
        </authorList>
    </citation>
    <scope>NUCLEOTIDE SEQUENCE [LARGE SCALE GENOMIC DNA]</scope>
    <source>
        <strain evidence="6 7">DSM 102255</strain>
    </source>
</reference>
<name>A0A841J1G6_9SPHN</name>
<evidence type="ECO:0000259" key="5">
    <source>
        <dbReference type="Pfam" id="PF12867"/>
    </source>
</evidence>
<dbReference type="Pfam" id="PF03781">
    <property type="entry name" value="FGE-sulfatase"/>
    <property type="match status" value="1"/>
</dbReference>
<dbReference type="SUPFAM" id="SSF56436">
    <property type="entry name" value="C-type lectin-like"/>
    <property type="match status" value="1"/>
</dbReference>
<protein>
    <submittedName>
        <fullName evidence="6">Ergothioneine biosynthesis protein EgtB</fullName>
    </submittedName>
</protein>
<keyword evidence="1" id="KW-0560">Oxidoreductase</keyword>
<sequence>MVARSAARTLPSFWIDRYRAVRRATEALVAPLSPEDCQVQSMPDVSPAKWHLAHTSWFFETFLLRPHLPGYALFDPDFERLFNSYYNGIGTPYPRAERGLLTRPPLSAVKEYRKHVDRSMAQFLLGGDEKYSEIIELGLQHEEQHQELMLMDIQHVLSCNPADPVYCVDGPRADPVEGDPEWLTFLPAALAEIGHGGDGFAFDNESPRHRAWIEVFEIADRLVCAGDYLQFMADGGYQRPEYWLADGWDRVQAEGWTAPLYWQEENGRWTRFSLRGRMAIDSDEPVLHISHYEADAYARWAGARLPTEVEWEIAAGSGRLRQRDDSAWQWTASPYVGYPGYRPLPGAVGEYNGKFMSNQMVLRGGSLATPPGHARLTYRNFFPPHARWMFSGIRLAR</sequence>
<dbReference type="Pfam" id="PF12867">
    <property type="entry name" value="DinB_2"/>
    <property type="match status" value="1"/>
</dbReference>
<evidence type="ECO:0000256" key="2">
    <source>
        <dbReference type="ARBA" id="ARBA00023004"/>
    </source>
</evidence>
<dbReference type="InterPro" id="IPR024775">
    <property type="entry name" value="DinB-like"/>
</dbReference>
<feature type="domain" description="DinB-like" evidence="5">
    <location>
        <begin position="18"/>
        <end position="145"/>
    </location>
</feature>
<organism evidence="6 7">
    <name type="scientific">Sphingobium subterraneum</name>
    <dbReference type="NCBI Taxonomy" id="627688"/>
    <lineage>
        <taxon>Bacteria</taxon>
        <taxon>Pseudomonadati</taxon>
        <taxon>Pseudomonadota</taxon>
        <taxon>Alphaproteobacteria</taxon>
        <taxon>Sphingomonadales</taxon>
        <taxon>Sphingomonadaceae</taxon>
        <taxon>Sphingobium</taxon>
    </lineage>
</organism>
<evidence type="ECO:0000313" key="7">
    <source>
        <dbReference type="Proteomes" id="UP000552700"/>
    </source>
</evidence>
<keyword evidence="2" id="KW-0408">Iron</keyword>
<evidence type="ECO:0000256" key="1">
    <source>
        <dbReference type="ARBA" id="ARBA00023002"/>
    </source>
</evidence>
<dbReference type="InterPro" id="IPR042095">
    <property type="entry name" value="SUMF_sf"/>
</dbReference>
<dbReference type="Proteomes" id="UP000552700">
    <property type="component" value="Unassembled WGS sequence"/>
</dbReference>
<dbReference type="SUPFAM" id="SSF109854">
    <property type="entry name" value="DinB/YfiT-like putative metalloenzymes"/>
    <property type="match status" value="1"/>
</dbReference>
<dbReference type="InterPro" id="IPR017806">
    <property type="entry name" value="EgtB"/>
</dbReference>
<comment type="caution">
    <text evidence="6">The sequence shown here is derived from an EMBL/GenBank/DDBJ whole genome shotgun (WGS) entry which is preliminary data.</text>
</comment>
<dbReference type="InterPro" id="IPR016187">
    <property type="entry name" value="CTDL_fold"/>
</dbReference>
<dbReference type="PANTHER" id="PTHR23150">
    <property type="entry name" value="SULFATASE MODIFYING FACTOR 1, 2"/>
    <property type="match status" value="1"/>
</dbReference>
<dbReference type="PANTHER" id="PTHR23150:SF36">
    <property type="entry name" value="HERCYNINE OXYGENASE"/>
    <property type="match status" value="1"/>
</dbReference>
<accession>A0A841J1G6</accession>
<dbReference type="NCBIfam" id="TIGR03440">
    <property type="entry name" value="egtB_TIGR03440"/>
    <property type="match status" value="1"/>
</dbReference>